<evidence type="ECO:0000313" key="1">
    <source>
        <dbReference type="EMBL" id="REF35330.1"/>
    </source>
</evidence>
<dbReference type="Proteomes" id="UP000256485">
    <property type="component" value="Unassembled WGS sequence"/>
</dbReference>
<organism evidence="1 2">
    <name type="scientific">Thermasporomyces composti</name>
    <dbReference type="NCBI Taxonomy" id="696763"/>
    <lineage>
        <taxon>Bacteria</taxon>
        <taxon>Bacillati</taxon>
        <taxon>Actinomycetota</taxon>
        <taxon>Actinomycetes</taxon>
        <taxon>Propionibacteriales</taxon>
        <taxon>Nocardioidaceae</taxon>
        <taxon>Thermasporomyces</taxon>
    </lineage>
</organism>
<reference evidence="1 2" key="1">
    <citation type="submission" date="2018-08" db="EMBL/GenBank/DDBJ databases">
        <title>Sequencing the genomes of 1000 actinobacteria strains.</title>
        <authorList>
            <person name="Klenk H.-P."/>
        </authorList>
    </citation>
    <scope>NUCLEOTIDE SEQUENCE [LARGE SCALE GENOMIC DNA]</scope>
    <source>
        <strain evidence="1 2">DSM 22891</strain>
    </source>
</reference>
<protein>
    <submittedName>
        <fullName evidence="1">Uncharacterized protein</fullName>
    </submittedName>
</protein>
<dbReference type="AlphaFoldDB" id="A0A3D9V584"/>
<dbReference type="EMBL" id="QTUC01000001">
    <property type="protein sequence ID" value="REF35330.1"/>
    <property type="molecule type" value="Genomic_DNA"/>
</dbReference>
<gene>
    <name evidence="1" type="ORF">DFJ64_0706</name>
</gene>
<evidence type="ECO:0000313" key="2">
    <source>
        <dbReference type="Proteomes" id="UP000256485"/>
    </source>
</evidence>
<name>A0A3D9V584_THECX</name>
<accession>A0A3D9V584</accession>
<comment type="caution">
    <text evidence="1">The sequence shown here is derived from an EMBL/GenBank/DDBJ whole genome shotgun (WGS) entry which is preliminary data.</text>
</comment>
<dbReference type="InterPro" id="IPR046155">
    <property type="entry name" value="DUF6157"/>
</dbReference>
<keyword evidence="2" id="KW-1185">Reference proteome</keyword>
<dbReference type="RefSeq" id="WP_115849134.1">
    <property type="nucleotide sequence ID" value="NZ_QTUC01000001.1"/>
</dbReference>
<dbReference type="Pfam" id="PF19654">
    <property type="entry name" value="DUF6157"/>
    <property type="match status" value="1"/>
</dbReference>
<sequence>MYSTIYRQTFIRVADDCPVDAAQVPPAGRTSPSIAWLQYHLIAEHPYTYTSDDLLFEVHVRRAGIPPERRAVERAAFFAKPRACLRASPLAKRYGWGIHHDAEGKVALVALGSEDYRRMVNDPSLRQLTAMRSTRARSGVTGSRP</sequence>
<proteinExistence type="predicted"/>
<dbReference type="OrthoDB" id="2361182at2"/>